<dbReference type="PROSITE" id="PS51698">
    <property type="entry name" value="U_BOX"/>
    <property type="match status" value="1"/>
</dbReference>
<dbReference type="OrthoDB" id="10064100at2759"/>
<evidence type="ECO:0000259" key="6">
    <source>
        <dbReference type="PROSITE" id="PS51698"/>
    </source>
</evidence>
<comment type="catalytic activity">
    <reaction evidence="1 5">
        <text>S-ubiquitinyl-[E2 ubiquitin-conjugating enzyme]-L-cysteine + [acceptor protein]-L-lysine = [E2 ubiquitin-conjugating enzyme]-L-cysteine + N(6)-ubiquitinyl-[acceptor protein]-L-lysine.</text>
        <dbReference type="EC" id="2.3.2.27"/>
    </reaction>
</comment>
<dbReference type="InterPro" id="IPR058678">
    <property type="entry name" value="ARM_PUB"/>
</dbReference>
<dbReference type="PANTHER" id="PTHR22849:SF128">
    <property type="entry name" value="U-BOX DOMAIN-CONTAINING PROTEIN"/>
    <property type="match status" value="1"/>
</dbReference>
<dbReference type="SUPFAM" id="SSF57850">
    <property type="entry name" value="RING/U-box"/>
    <property type="match status" value="1"/>
</dbReference>
<dbReference type="InterPro" id="IPR045185">
    <property type="entry name" value="PUB22/23/24-like"/>
</dbReference>
<evidence type="ECO:0000256" key="2">
    <source>
        <dbReference type="ARBA" id="ARBA00004906"/>
    </source>
</evidence>
<dbReference type="InterPro" id="IPR045210">
    <property type="entry name" value="RING-Ubox_PUB"/>
</dbReference>
<dbReference type="Gene3D" id="3.30.40.10">
    <property type="entry name" value="Zinc/RING finger domain, C3HC4 (zinc finger)"/>
    <property type="match status" value="1"/>
</dbReference>
<keyword evidence="3 5" id="KW-0808">Transferase</keyword>
<protein>
    <recommendedName>
        <fullName evidence="5 6">U-box domain-containing protein</fullName>
        <ecNumber evidence="5">2.3.2.27</ecNumber>
    </recommendedName>
    <alternativeName>
        <fullName evidence="5">RING-type E3 ubiquitin transferase PUB</fullName>
    </alternativeName>
</protein>
<dbReference type="SUPFAM" id="SSF48371">
    <property type="entry name" value="ARM repeat"/>
    <property type="match status" value="1"/>
</dbReference>
<reference evidence="7 8" key="1">
    <citation type="journal article" date="2016" name="Sci. Rep.">
        <title>The genome sequence of the outbreeding globe artichoke constructed de novo incorporating a phase-aware low-pass sequencing strategy of F1 progeny.</title>
        <authorList>
            <person name="Scaglione D."/>
            <person name="Reyes-Chin-Wo S."/>
            <person name="Acquadro A."/>
            <person name="Froenicke L."/>
            <person name="Portis E."/>
            <person name="Beitel C."/>
            <person name="Tirone M."/>
            <person name="Mauro R."/>
            <person name="Lo Monaco A."/>
            <person name="Mauromicale G."/>
            <person name="Faccioli P."/>
            <person name="Cattivelli L."/>
            <person name="Rieseberg L."/>
            <person name="Michelmore R."/>
            <person name="Lanteri S."/>
        </authorList>
    </citation>
    <scope>NUCLEOTIDE SEQUENCE [LARGE SCALE GENOMIC DNA]</scope>
    <source>
        <strain evidence="7">2C</strain>
    </source>
</reference>
<evidence type="ECO:0000256" key="1">
    <source>
        <dbReference type="ARBA" id="ARBA00000900"/>
    </source>
</evidence>
<accession>A0A103YF79</accession>
<dbReference type="AlphaFoldDB" id="A0A103YF79"/>
<keyword evidence="4 5" id="KW-0833">Ubl conjugation pathway</keyword>
<evidence type="ECO:0000256" key="3">
    <source>
        <dbReference type="ARBA" id="ARBA00022679"/>
    </source>
</evidence>
<dbReference type="Gene3D" id="1.25.10.10">
    <property type="entry name" value="Leucine-rich Repeat Variant"/>
    <property type="match status" value="1"/>
</dbReference>
<comment type="caution">
    <text evidence="7">The sequence shown here is derived from an EMBL/GenBank/DDBJ whole genome shotgun (WGS) entry which is preliminary data.</text>
</comment>
<dbReference type="Pfam" id="PF25598">
    <property type="entry name" value="ARM_PUB"/>
    <property type="match status" value="1"/>
</dbReference>
<dbReference type="OMA" id="IEIPQFF"/>
<dbReference type="UniPathway" id="UPA00143"/>
<sequence>MEDHETLEVPRYFICPISLEIMKDPVTAITGITYDRQTIEYWLSTAEDVLCPVTKQPLPKDSDLTPNHTLRRLIQAWCVTNADHGIDRIPTPKPPLCKSLVLKLLRNLKSPELYMNSLDSLYLLVSENEKNRRCLIEAGTTGAMVSLITKLSKERLTTNIVGLRHALKILHLTCLTIPQKKLIIPKEDHEFIDSLLWVLGSDNMVEDDLVIEVQTLAILILGMVMKVVATNVLERLKFEFFKQAINVIRKRISPQAVKATLRMLIDVCPWGRNRMKIVEAGGVFELVELEIDGIERNASELLFALLADLCSCADGRAQLIKHAGGIAMVAKRMFRVSPGTDDRAVHILSLIGKFSATAEVVAEMMRVGAVSKLCIVLQVDYAPYLKKKSREILKLHSNVWNSSPCTPLYLLTR</sequence>
<feature type="domain" description="U-box" evidence="6">
    <location>
        <begin position="8"/>
        <end position="84"/>
    </location>
</feature>
<name>A0A103YF79_CYNCS</name>
<evidence type="ECO:0000256" key="5">
    <source>
        <dbReference type="RuleBase" id="RU369093"/>
    </source>
</evidence>
<dbReference type="GO" id="GO:0061630">
    <property type="term" value="F:ubiquitin protein ligase activity"/>
    <property type="evidence" value="ECO:0007669"/>
    <property type="project" value="UniProtKB-UniRule"/>
</dbReference>
<dbReference type="EMBL" id="LEKV01001425">
    <property type="protein sequence ID" value="KVI07985.1"/>
    <property type="molecule type" value="Genomic_DNA"/>
</dbReference>
<gene>
    <name evidence="7" type="ORF">Ccrd_013649</name>
</gene>
<evidence type="ECO:0000313" key="8">
    <source>
        <dbReference type="Proteomes" id="UP000243975"/>
    </source>
</evidence>
<evidence type="ECO:0000256" key="4">
    <source>
        <dbReference type="ARBA" id="ARBA00022786"/>
    </source>
</evidence>
<evidence type="ECO:0000313" key="7">
    <source>
        <dbReference type="EMBL" id="KVI07985.1"/>
    </source>
</evidence>
<comment type="function">
    <text evidence="5">Functions as an E3 ubiquitin ligase.</text>
</comment>
<dbReference type="GO" id="GO:0016567">
    <property type="term" value="P:protein ubiquitination"/>
    <property type="evidence" value="ECO:0007669"/>
    <property type="project" value="UniProtKB-UniRule"/>
</dbReference>
<dbReference type="InterPro" id="IPR016024">
    <property type="entry name" value="ARM-type_fold"/>
</dbReference>
<dbReference type="Proteomes" id="UP000243975">
    <property type="component" value="Unassembled WGS sequence"/>
</dbReference>
<dbReference type="Gramene" id="KVI07985">
    <property type="protein sequence ID" value="KVI07985"/>
    <property type="gene ID" value="Ccrd_013649"/>
</dbReference>
<dbReference type="EC" id="2.3.2.27" evidence="5"/>
<dbReference type="CDD" id="cd16664">
    <property type="entry name" value="RING-Ubox_PUB"/>
    <property type="match status" value="1"/>
</dbReference>
<comment type="pathway">
    <text evidence="2 5">Protein modification; protein ubiquitination.</text>
</comment>
<dbReference type="Pfam" id="PF04564">
    <property type="entry name" value="U-box"/>
    <property type="match status" value="1"/>
</dbReference>
<dbReference type="InterPro" id="IPR003613">
    <property type="entry name" value="Ubox_domain"/>
</dbReference>
<dbReference type="InterPro" id="IPR013083">
    <property type="entry name" value="Znf_RING/FYVE/PHD"/>
</dbReference>
<dbReference type="SMART" id="SM00504">
    <property type="entry name" value="Ubox"/>
    <property type="match status" value="1"/>
</dbReference>
<organism evidence="7 8">
    <name type="scientific">Cynara cardunculus var. scolymus</name>
    <name type="common">Globe artichoke</name>
    <name type="synonym">Cynara scolymus</name>
    <dbReference type="NCBI Taxonomy" id="59895"/>
    <lineage>
        <taxon>Eukaryota</taxon>
        <taxon>Viridiplantae</taxon>
        <taxon>Streptophyta</taxon>
        <taxon>Embryophyta</taxon>
        <taxon>Tracheophyta</taxon>
        <taxon>Spermatophyta</taxon>
        <taxon>Magnoliopsida</taxon>
        <taxon>eudicotyledons</taxon>
        <taxon>Gunneridae</taxon>
        <taxon>Pentapetalae</taxon>
        <taxon>asterids</taxon>
        <taxon>campanulids</taxon>
        <taxon>Asterales</taxon>
        <taxon>Asteraceae</taxon>
        <taxon>Carduoideae</taxon>
        <taxon>Cardueae</taxon>
        <taxon>Carduinae</taxon>
        <taxon>Cynara</taxon>
    </lineage>
</organism>
<keyword evidence="8" id="KW-1185">Reference proteome</keyword>
<proteinExistence type="predicted"/>
<dbReference type="InterPro" id="IPR011989">
    <property type="entry name" value="ARM-like"/>
</dbReference>
<dbReference type="PANTHER" id="PTHR22849">
    <property type="entry name" value="WDSAM1 PROTEIN"/>
    <property type="match status" value="1"/>
</dbReference>